<evidence type="ECO:0000256" key="9">
    <source>
        <dbReference type="ARBA" id="ARBA00049036"/>
    </source>
</evidence>
<dbReference type="PIRSF" id="PIRSF005225">
    <property type="entry name" value="LAG1_LAC1"/>
    <property type="match status" value="1"/>
</dbReference>
<evidence type="ECO:0000313" key="13">
    <source>
        <dbReference type="Proteomes" id="UP000694393"/>
    </source>
</evidence>
<dbReference type="Gene3D" id="1.10.10.60">
    <property type="entry name" value="Homeodomain-like"/>
    <property type="match status" value="1"/>
</dbReference>
<reference evidence="12" key="1">
    <citation type="submission" date="2025-08" db="UniProtKB">
        <authorList>
            <consortium name="Ensembl"/>
        </authorList>
    </citation>
    <scope>IDENTIFICATION</scope>
</reference>
<name>A0A8C8VQ49_9SAUR</name>
<evidence type="ECO:0000313" key="12">
    <source>
        <dbReference type="Ensembl" id="ENSPCEP00000024499.1"/>
    </source>
</evidence>
<keyword evidence="13" id="KW-1185">Reference proteome</keyword>
<keyword evidence="8 10" id="KW-0472">Membrane</keyword>
<feature type="transmembrane region" description="Helical" evidence="10">
    <location>
        <begin position="119"/>
        <end position="139"/>
    </location>
</feature>
<dbReference type="AlphaFoldDB" id="A0A8C8VQ49"/>
<dbReference type="FunFam" id="1.10.10.60:FF:000020">
    <property type="entry name" value="Ceramide synthase 5"/>
    <property type="match status" value="1"/>
</dbReference>
<evidence type="ECO:0000256" key="4">
    <source>
        <dbReference type="ARBA" id="ARBA00004991"/>
    </source>
</evidence>
<evidence type="ECO:0000256" key="7">
    <source>
        <dbReference type="ARBA" id="ARBA00022989"/>
    </source>
</evidence>
<sequence length="262" mass="30264">MLVLTYWWDRLWLLVNLTWVDLEDHDGRVYAKASDLYITIPLAFFFLIVRRLFEISQPILCSQGNSPPRPHLSLSQGDVELLSKKSGCTAQQLERWFRRRRNQDRPSLLKKFREASWRFTFYLVAFIAGVAVIVDKPWFYDLKEVWKGYPMSESSRSRYWYYMIELSFYWSLLFSISSDVTRKSEPCNMAAQMCIPSHNYIRAGMLIMALHDSSDYLLVVRGYGHLAIPRPSSGAGGSSPDTSPTQKPTHAAAVSCVCIPLW</sequence>
<evidence type="ECO:0000256" key="6">
    <source>
        <dbReference type="ARBA" id="ARBA00022692"/>
    </source>
</evidence>
<dbReference type="InterPro" id="IPR016439">
    <property type="entry name" value="Lag1/Lac1-like"/>
</dbReference>
<accession>A0A8C8VQ49</accession>
<keyword evidence="5" id="KW-0444">Lipid biosynthesis</keyword>
<evidence type="ECO:0000259" key="11">
    <source>
        <dbReference type="Pfam" id="PF03798"/>
    </source>
</evidence>
<feature type="transmembrane region" description="Helical" evidence="10">
    <location>
        <begin position="36"/>
        <end position="53"/>
    </location>
</feature>
<evidence type="ECO:0000256" key="5">
    <source>
        <dbReference type="ARBA" id="ARBA00022516"/>
    </source>
</evidence>
<feature type="transmembrane region" description="Helical" evidence="10">
    <location>
        <begin position="159"/>
        <end position="176"/>
    </location>
</feature>
<organism evidence="12 13">
    <name type="scientific">Pelusios castaneus</name>
    <name type="common">West African mud turtle</name>
    <dbReference type="NCBI Taxonomy" id="367368"/>
    <lineage>
        <taxon>Eukaryota</taxon>
        <taxon>Metazoa</taxon>
        <taxon>Chordata</taxon>
        <taxon>Craniata</taxon>
        <taxon>Vertebrata</taxon>
        <taxon>Euteleostomi</taxon>
        <taxon>Archelosauria</taxon>
        <taxon>Testudinata</taxon>
        <taxon>Testudines</taxon>
        <taxon>Pleurodira</taxon>
        <taxon>Pelomedusidae</taxon>
        <taxon>Pelusios</taxon>
    </lineage>
</organism>
<evidence type="ECO:0000256" key="8">
    <source>
        <dbReference type="ARBA" id="ARBA00023136"/>
    </source>
</evidence>
<feature type="domain" description="TLC" evidence="11">
    <location>
        <begin position="111"/>
        <end position="222"/>
    </location>
</feature>
<comment type="subcellular location">
    <subcellularLocation>
        <location evidence="1">Endomembrane system</location>
        <topology evidence="1">Multi-pass membrane protein</topology>
    </subcellularLocation>
    <subcellularLocation>
        <location evidence="2">Endoplasmic reticulum membrane</location>
    </subcellularLocation>
</comment>
<dbReference type="InterPro" id="IPR006634">
    <property type="entry name" value="TLC-dom"/>
</dbReference>
<dbReference type="GO" id="GO:0046513">
    <property type="term" value="P:ceramide biosynthetic process"/>
    <property type="evidence" value="ECO:0007669"/>
    <property type="project" value="InterPro"/>
</dbReference>
<dbReference type="PANTHER" id="PTHR12560">
    <property type="entry name" value="LONGEVITY ASSURANCE FACTOR 1 LAG1"/>
    <property type="match status" value="1"/>
</dbReference>
<keyword evidence="7 10" id="KW-1133">Transmembrane helix</keyword>
<comment type="pathway">
    <text evidence="3">Lipid metabolism; sphingolipid metabolism.</text>
</comment>
<dbReference type="UniPathway" id="UPA00222"/>
<evidence type="ECO:0000256" key="1">
    <source>
        <dbReference type="ARBA" id="ARBA00004127"/>
    </source>
</evidence>
<evidence type="ECO:0000256" key="2">
    <source>
        <dbReference type="ARBA" id="ARBA00004586"/>
    </source>
</evidence>
<dbReference type="GO" id="GO:0005789">
    <property type="term" value="C:endoplasmic reticulum membrane"/>
    <property type="evidence" value="ECO:0007669"/>
    <property type="project" value="UniProtKB-SubCell"/>
</dbReference>
<dbReference type="Ensembl" id="ENSPCET00000025314.1">
    <property type="protein sequence ID" value="ENSPCEP00000024499.1"/>
    <property type="gene ID" value="ENSPCEG00000018498.1"/>
</dbReference>
<keyword evidence="5" id="KW-0443">Lipid metabolism</keyword>
<dbReference type="Pfam" id="PF03798">
    <property type="entry name" value="TRAM_LAG1_CLN8"/>
    <property type="match status" value="1"/>
</dbReference>
<comment type="pathway">
    <text evidence="4">Sphingolipid metabolism.</text>
</comment>
<keyword evidence="6 10" id="KW-0812">Transmembrane</keyword>
<dbReference type="GO" id="GO:0050291">
    <property type="term" value="F:sphingosine N-acyltransferase activity"/>
    <property type="evidence" value="ECO:0007669"/>
    <property type="project" value="InterPro"/>
</dbReference>
<evidence type="ECO:0000256" key="3">
    <source>
        <dbReference type="ARBA" id="ARBA00004760"/>
    </source>
</evidence>
<evidence type="ECO:0000256" key="10">
    <source>
        <dbReference type="SAM" id="Phobius"/>
    </source>
</evidence>
<protein>
    <recommendedName>
        <fullName evidence="11">TLC domain-containing protein</fullName>
    </recommendedName>
</protein>
<dbReference type="Proteomes" id="UP000694393">
    <property type="component" value="Unplaced"/>
</dbReference>
<proteinExistence type="predicted"/>
<reference evidence="12" key="2">
    <citation type="submission" date="2025-09" db="UniProtKB">
        <authorList>
            <consortium name="Ensembl"/>
        </authorList>
    </citation>
    <scope>IDENTIFICATION</scope>
</reference>
<comment type="catalytic activity">
    <reaction evidence="9">
        <text>sphinganine + octadecanoyl-CoA = N-(octadecanoyl)-sphinganine + CoA + H(+)</text>
        <dbReference type="Rhea" id="RHEA:36547"/>
        <dbReference type="ChEBI" id="CHEBI:15378"/>
        <dbReference type="ChEBI" id="CHEBI:57287"/>
        <dbReference type="ChEBI" id="CHEBI:57394"/>
        <dbReference type="ChEBI" id="CHEBI:57817"/>
        <dbReference type="ChEBI" id="CHEBI:67033"/>
    </reaction>
    <physiologicalReaction direction="left-to-right" evidence="9">
        <dbReference type="Rhea" id="RHEA:36548"/>
    </physiologicalReaction>
</comment>
<dbReference type="PANTHER" id="PTHR12560:SF7">
    <property type="entry name" value="CERAMIDE SYNTHASE 2"/>
    <property type="match status" value="1"/>
</dbReference>